<name>A0AAV6SGF4_SOLSE</name>
<comment type="caution">
    <text evidence="2">The sequence shown here is derived from an EMBL/GenBank/DDBJ whole genome shotgun (WGS) entry which is preliminary data.</text>
</comment>
<dbReference type="Proteomes" id="UP000693946">
    <property type="component" value="Linkage Group LG13"/>
</dbReference>
<proteinExistence type="predicted"/>
<evidence type="ECO:0008006" key="4">
    <source>
        <dbReference type="Google" id="ProtNLM"/>
    </source>
</evidence>
<evidence type="ECO:0000256" key="1">
    <source>
        <dbReference type="SAM" id="MobiDB-lite"/>
    </source>
</evidence>
<dbReference type="InterPro" id="IPR038794">
    <property type="entry name" value="LIAT1"/>
</dbReference>
<evidence type="ECO:0000313" key="3">
    <source>
        <dbReference type="Proteomes" id="UP000693946"/>
    </source>
</evidence>
<dbReference type="PANTHER" id="PTHR36474">
    <property type="entry name" value="PROTEIN LIAT1"/>
    <property type="match status" value="1"/>
</dbReference>
<feature type="compositionally biased region" description="Basic and acidic residues" evidence="1">
    <location>
        <begin position="112"/>
        <end position="124"/>
    </location>
</feature>
<protein>
    <recommendedName>
        <fullName evidence="4">Protein LIAT1</fullName>
    </recommendedName>
</protein>
<reference evidence="2 3" key="1">
    <citation type="journal article" date="2021" name="Sci. Rep.">
        <title>Chromosome anchoring in Senegalese sole (Solea senegalensis) reveals sex-associated markers and genome rearrangements in flatfish.</title>
        <authorList>
            <person name="Guerrero-Cozar I."/>
            <person name="Gomez-Garrido J."/>
            <person name="Berbel C."/>
            <person name="Martinez-Blanch J.F."/>
            <person name="Alioto T."/>
            <person name="Claros M.G."/>
            <person name="Gagnaire P.A."/>
            <person name="Manchado M."/>
        </authorList>
    </citation>
    <scope>NUCLEOTIDE SEQUENCE [LARGE SCALE GENOMIC DNA]</scope>
    <source>
        <strain evidence="2">Sse05_10M</strain>
    </source>
</reference>
<feature type="compositionally biased region" description="Polar residues" evidence="1">
    <location>
        <begin position="1"/>
        <end position="14"/>
    </location>
</feature>
<dbReference type="AlphaFoldDB" id="A0AAV6SGF4"/>
<keyword evidence="3" id="KW-1185">Reference proteome</keyword>
<feature type="compositionally biased region" description="Basic residues" evidence="1">
    <location>
        <begin position="21"/>
        <end position="32"/>
    </location>
</feature>
<dbReference type="PANTHER" id="PTHR36474:SF1">
    <property type="entry name" value="PROTEIN LIAT1"/>
    <property type="match status" value="1"/>
</dbReference>
<feature type="region of interest" description="Disordered" evidence="1">
    <location>
        <begin position="1"/>
        <end position="124"/>
    </location>
</feature>
<sequence length="158" mass="17810">MPENKTISLLIQTPNNTSERRNKKKTRKKRSRNTVSTSPPQSHVSLLSPGQPRGLLPKLRAASKKGGEQSSGSGWRSKKHPKSLTPANKTRENESGAPAQGFVSVPSSQARESLRWEGELGDPRAEEQRLELYRADRRQRYITHRAAQYEALIQTERN</sequence>
<dbReference type="EMBL" id="JAGKHQ010000005">
    <property type="protein sequence ID" value="KAG7516494.1"/>
    <property type="molecule type" value="Genomic_DNA"/>
</dbReference>
<organism evidence="2 3">
    <name type="scientific">Solea senegalensis</name>
    <name type="common">Senegalese sole</name>
    <dbReference type="NCBI Taxonomy" id="28829"/>
    <lineage>
        <taxon>Eukaryota</taxon>
        <taxon>Metazoa</taxon>
        <taxon>Chordata</taxon>
        <taxon>Craniata</taxon>
        <taxon>Vertebrata</taxon>
        <taxon>Euteleostomi</taxon>
        <taxon>Actinopterygii</taxon>
        <taxon>Neopterygii</taxon>
        <taxon>Teleostei</taxon>
        <taxon>Neoteleostei</taxon>
        <taxon>Acanthomorphata</taxon>
        <taxon>Carangaria</taxon>
        <taxon>Pleuronectiformes</taxon>
        <taxon>Pleuronectoidei</taxon>
        <taxon>Soleidae</taxon>
        <taxon>Solea</taxon>
    </lineage>
</organism>
<accession>A0AAV6SGF4</accession>
<evidence type="ECO:0000313" key="2">
    <source>
        <dbReference type="EMBL" id="KAG7516494.1"/>
    </source>
</evidence>
<gene>
    <name evidence="2" type="ORF">JOB18_032903</name>
</gene>